<dbReference type="InterPro" id="IPR031600">
    <property type="entry name" value="DUF4706"/>
</dbReference>
<reference evidence="3" key="2">
    <citation type="submission" date="2025-08" db="UniProtKB">
        <authorList>
            <consortium name="Ensembl"/>
        </authorList>
    </citation>
    <scope>IDENTIFICATION</scope>
</reference>
<protein>
    <recommendedName>
        <fullName evidence="2">DUF4706 domain-containing protein</fullName>
    </recommendedName>
</protein>
<feature type="compositionally biased region" description="Polar residues" evidence="1">
    <location>
        <begin position="333"/>
        <end position="344"/>
    </location>
</feature>
<dbReference type="OMA" id="CNEQDEI"/>
<organism evidence="3 4">
    <name type="scientific">Ciona savignyi</name>
    <name type="common">Pacific transparent sea squirt</name>
    <dbReference type="NCBI Taxonomy" id="51511"/>
    <lineage>
        <taxon>Eukaryota</taxon>
        <taxon>Metazoa</taxon>
        <taxon>Chordata</taxon>
        <taxon>Tunicata</taxon>
        <taxon>Ascidiacea</taxon>
        <taxon>Phlebobranchia</taxon>
        <taxon>Cionidae</taxon>
        <taxon>Ciona</taxon>
    </lineage>
</organism>
<evidence type="ECO:0000256" key="1">
    <source>
        <dbReference type="SAM" id="MobiDB-lite"/>
    </source>
</evidence>
<dbReference type="STRING" id="51511.ENSCSAVP00000005106"/>
<dbReference type="Pfam" id="PF15797">
    <property type="entry name" value="DUF4706"/>
    <property type="match status" value="1"/>
</dbReference>
<feature type="region of interest" description="Disordered" evidence="1">
    <location>
        <begin position="123"/>
        <end position="260"/>
    </location>
</feature>
<dbReference type="InParanoid" id="H2YIF7"/>
<feature type="compositionally biased region" description="Polar residues" evidence="1">
    <location>
        <begin position="180"/>
        <end position="189"/>
    </location>
</feature>
<dbReference type="PANTHER" id="PTHR34394:SF1">
    <property type="entry name" value="SIMILAR TO RIKEN CDNA 2310022B05"/>
    <property type="match status" value="1"/>
</dbReference>
<feature type="compositionally biased region" description="Basic and acidic residues" evidence="1">
    <location>
        <begin position="155"/>
        <end position="168"/>
    </location>
</feature>
<dbReference type="Proteomes" id="UP000007875">
    <property type="component" value="Unassembled WGS sequence"/>
</dbReference>
<dbReference type="GeneTree" id="ENSGT00390000018361"/>
<feature type="domain" description="DUF4706" evidence="2">
    <location>
        <begin position="16"/>
        <end position="128"/>
    </location>
</feature>
<name>H2YIF7_CIOSA</name>
<feature type="compositionally biased region" description="Polar residues" evidence="1">
    <location>
        <begin position="226"/>
        <end position="260"/>
    </location>
</feature>
<sequence>MALWTQNPKKAHYVNSYFASMSSMATRIVETKESIKSSYADRWNNIPCNEQDEIVDKYIITPDATARYRGVQSSMEPLKNVESVFPKLVMQTGQSCVKRMDEAKEQEIIFQDEHSDPFAWETKSQMNMPMPPPVTVKKTSNGVAPVKVRKQSAGSKEKSSKEKLRTENDSNPLSPMADITNATGTFNNTDDQEKPAPIKLRYVSVSTSSKHGNRNHGNNHTDERNPSSTRTYNLPTTDHRQPSSYQKNRSNSSKINPRSSLTLDGAIRNLEVALKEQNKYVEMNKMKVSRQSSNPRQVTDPETYKKISSDESVSHERTSSVESQEYSPLLHRSQVSPTPSNSSAGVRKSGFDFLDNW</sequence>
<accession>H2YIF7</accession>
<evidence type="ECO:0000259" key="2">
    <source>
        <dbReference type="Pfam" id="PF15797"/>
    </source>
</evidence>
<evidence type="ECO:0000313" key="4">
    <source>
        <dbReference type="Proteomes" id="UP000007875"/>
    </source>
</evidence>
<reference evidence="3" key="3">
    <citation type="submission" date="2025-09" db="UniProtKB">
        <authorList>
            <consortium name="Ensembl"/>
        </authorList>
    </citation>
    <scope>IDENTIFICATION</scope>
</reference>
<feature type="region of interest" description="Disordered" evidence="1">
    <location>
        <begin position="284"/>
        <end position="357"/>
    </location>
</feature>
<reference evidence="4" key="1">
    <citation type="submission" date="2003-08" db="EMBL/GenBank/DDBJ databases">
        <authorList>
            <person name="Birren B."/>
            <person name="Nusbaum C."/>
            <person name="Abebe A."/>
            <person name="Abouelleil A."/>
            <person name="Adekoya E."/>
            <person name="Ait-zahra M."/>
            <person name="Allen N."/>
            <person name="Allen T."/>
            <person name="An P."/>
            <person name="Anderson M."/>
            <person name="Anderson S."/>
            <person name="Arachchi H."/>
            <person name="Armbruster J."/>
            <person name="Bachantsang P."/>
            <person name="Baldwin J."/>
            <person name="Barry A."/>
            <person name="Bayul T."/>
            <person name="Blitshsteyn B."/>
            <person name="Bloom T."/>
            <person name="Blye J."/>
            <person name="Boguslavskiy L."/>
            <person name="Borowsky M."/>
            <person name="Boukhgalter B."/>
            <person name="Brunache A."/>
            <person name="Butler J."/>
            <person name="Calixte N."/>
            <person name="Calvo S."/>
            <person name="Camarata J."/>
            <person name="Campo K."/>
            <person name="Chang J."/>
            <person name="Cheshatsang Y."/>
            <person name="Citroen M."/>
            <person name="Collymore A."/>
            <person name="Considine T."/>
            <person name="Cook A."/>
            <person name="Cooke P."/>
            <person name="Corum B."/>
            <person name="Cuomo C."/>
            <person name="David R."/>
            <person name="Dawoe T."/>
            <person name="Degray S."/>
            <person name="Dodge S."/>
            <person name="Dooley K."/>
            <person name="Dorje P."/>
            <person name="Dorjee K."/>
            <person name="Dorris L."/>
            <person name="Duffey N."/>
            <person name="Dupes A."/>
            <person name="Elkins T."/>
            <person name="Engels R."/>
            <person name="Erickson J."/>
            <person name="Farina A."/>
            <person name="Faro S."/>
            <person name="Ferreira P."/>
            <person name="Fischer H."/>
            <person name="Fitzgerald M."/>
            <person name="Foley K."/>
            <person name="Gage D."/>
            <person name="Galagan J."/>
            <person name="Gearin G."/>
            <person name="Gnerre S."/>
            <person name="Gnirke A."/>
            <person name="Goyette A."/>
            <person name="Graham J."/>
            <person name="Grandbois E."/>
            <person name="Gyaltsen K."/>
            <person name="Hafez N."/>
            <person name="Hagopian D."/>
            <person name="Hagos B."/>
            <person name="Hall J."/>
            <person name="Hatcher B."/>
            <person name="Heller A."/>
            <person name="Higgins H."/>
            <person name="Honan T."/>
            <person name="Horn A."/>
            <person name="Houde N."/>
            <person name="Hughes L."/>
            <person name="Hulme W."/>
            <person name="Husby E."/>
            <person name="Iliev I."/>
            <person name="Jaffe D."/>
            <person name="Jones C."/>
            <person name="Kamal M."/>
            <person name="Kamat A."/>
            <person name="Kamvysselis M."/>
            <person name="Karlsson E."/>
            <person name="Kells C."/>
            <person name="Kieu A."/>
            <person name="Kisner P."/>
            <person name="Kodira C."/>
            <person name="Kulbokas E."/>
            <person name="Labutti K."/>
            <person name="Lama D."/>
            <person name="Landers T."/>
            <person name="Leger J."/>
            <person name="Levine S."/>
            <person name="Lewis D."/>
            <person name="Lewis T."/>
            <person name="Lindblad-toh K."/>
            <person name="Liu X."/>
            <person name="Lokyitsang T."/>
            <person name="Lokyitsang Y."/>
            <person name="Lucien O."/>
            <person name="Lui A."/>
            <person name="Ma L.J."/>
            <person name="Mabbitt R."/>
            <person name="Macdonald J."/>
            <person name="Maclean C."/>
            <person name="Major J."/>
            <person name="Manning J."/>
            <person name="Marabella R."/>
            <person name="Maru K."/>
            <person name="Matthews C."/>
            <person name="Mauceli E."/>
            <person name="Mccarthy M."/>
            <person name="Mcdonough S."/>
            <person name="Mcghee T."/>
            <person name="Meldrim J."/>
            <person name="Meneus L."/>
            <person name="Mesirov J."/>
            <person name="Mihalev A."/>
            <person name="Mihova T."/>
            <person name="Mikkelsen T."/>
            <person name="Mlenga V."/>
            <person name="Moru K."/>
            <person name="Mozes J."/>
            <person name="Mulrain L."/>
            <person name="Munson G."/>
            <person name="Naylor J."/>
            <person name="Newes C."/>
            <person name="Nguyen C."/>
            <person name="Nguyen N."/>
            <person name="Nguyen T."/>
            <person name="Nicol R."/>
            <person name="Nielsen C."/>
            <person name="Nizzari M."/>
            <person name="Norbu C."/>
            <person name="Norbu N."/>
            <person name="O'donnell P."/>
            <person name="Okoawo O."/>
            <person name="O'leary S."/>
            <person name="Omotosho B."/>
            <person name="O'neill K."/>
            <person name="Osman S."/>
            <person name="Parker S."/>
            <person name="Perrin D."/>
            <person name="Phunkhang P."/>
            <person name="Piqani B."/>
            <person name="Purcell S."/>
            <person name="Rachupka T."/>
            <person name="Ramasamy U."/>
            <person name="Rameau R."/>
            <person name="Ray V."/>
            <person name="Raymond C."/>
            <person name="Retta R."/>
            <person name="Richardson S."/>
            <person name="Rise C."/>
            <person name="Rodriguez J."/>
            <person name="Rogers J."/>
            <person name="Rogov P."/>
            <person name="Rutman M."/>
            <person name="Schupbach R."/>
            <person name="Seaman C."/>
            <person name="Settipalli S."/>
            <person name="Sharpe T."/>
            <person name="Sheridan J."/>
            <person name="Sherpa N."/>
            <person name="Shi J."/>
            <person name="Smirnov S."/>
            <person name="Smith C."/>
            <person name="Sougnez C."/>
            <person name="Spencer B."/>
            <person name="Stalker J."/>
            <person name="Stange-thomann N."/>
            <person name="Stavropoulos S."/>
            <person name="Stetson K."/>
            <person name="Stone C."/>
            <person name="Stone S."/>
            <person name="Stubbs M."/>
            <person name="Talamas J."/>
            <person name="Tchuinga P."/>
            <person name="Tenzing P."/>
            <person name="Tesfaye S."/>
            <person name="Theodore J."/>
            <person name="Thoulutsang Y."/>
            <person name="Topham K."/>
            <person name="Towey S."/>
            <person name="Tsamla T."/>
            <person name="Tsomo N."/>
            <person name="Vallee D."/>
            <person name="Vassiliev H."/>
            <person name="Venkataraman V."/>
            <person name="Vinson J."/>
            <person name="Vo A."/>
            <person name="Wade C."/>
            <person name="Wang S."/>
            <person name="Wangchuk T."/>
            <person name="Wangdi T."/>
            <person name="Whittaker C."/>
            <person name="Wilkinson J."/>
            <person name="Wu Y."/>
            <person name="Wyman D."/>
            <person name="Yadav S."/>
            <person name="Yang S."/>
            <person name="Yang X."/>
            <person name="Yeager S."/>
            <person name="Yee E."/>
            <person name="Young G."/>
            <person name="Zainoun J."/>
            <person name="Zembeck L."/>
            <person name="Zimmer A."/>
            <person name="Zody M."/>
            <person name="Lander E."/>
        </authorList>
    </citation>
    <scope>NUCLEOTIDE SEQUENCE [LARGE SCALE GENOMIC DNA]</scope>
</reference>
<proteinExistence type="predicted"/>
<dbReference type="HOGENOM" id="CLU_069832_0_0_1"/>
<dbReference type="AlphaFoldDB" id="H2YIF7"/>
<dbReference type="Ensembl" id="ENSCSAVT00000005177.1">
    <property type="protein sequence ID" value="ENSCSAVP00000005106.1"/>
    <property type="gene ID" value="ENSCSAVG00000003051.1"/>
</dbReference>
<evidence type="ECO:0000313" key="3">
    <source>
        <dbReference type="Ensembl" id="ENSCSAVP00000005106.1"/>
    </source>
</evidence>
<dbReference type="eggNOG" id="ENOG502R926">
    <property type="taxonomic scope" value="Eukaryota"/>
</dbReference>
<feature type="compositionally biased region" description="Basic and acidic residues" evidence="1">
    <location>
        <begin position="302"/>
        <end position="319"/>
    </location>
</feature>
<dbReference type="PANTHER" id="PTHR34394">
    <property type="entry name" value="SIMILAR TO RIKEN CDNA 2310022B05"/>
    <property type="match status" value="1"/>
</dbReference>
<keyword evidence="4" id="KW-1185">Reference proteome</keyword>
<feature type="compositionally biased region" description="Polar residues" evidence="1">
    <location>
        <begin position="204"/>
        <end position="218"/>
    </location>
</feature>